<feature type="chain" id="PRO_5038078688" description="Secreted protein" evidence="1">
    <location>
        <begin position="31"/>
        <end position="129"/>
    </location>
</feature>
<accession>A0A917ZSV2</accession>
<proteinExistence type="predicted"/>
<dbReference type="RefSeq" id="WP_189133650.1">
    <property type="nucleotide sequence ID" value="NZ_BMMS01000020.1"/>
</dbReference>
<evidence type="ECO:0000256" key="1">
    <source>
        <dbReference type="SAM" id="SignalP"/>
    </source>
</evidence>
<keyword evidence="3" id="KW-1185">Reference proteome</keyword>
<organism evidence="2 3">
    <name type="scientific">Wenjunlia tyrosinilytica</name>
    <dbReference type="NCBI Taxonomy" id="1544741"/>
    <lineage>
        <taxon>Bacteria</taxon>
        <taxon>Bacillati</taxon>
        <taxon>Actinomycetota</taxon>
        <taxon>Actinomycetes</taxon>
        <taxon>Kitasatosporales</taxon>
        <taxon>Streptomycetaceae</taxon>
        <taxon>Wenjunlia</taxon>
    </lineage>
</organism>
<name>A0A917ZSV2_9ACTN</name>
<gene>
    <name evidence="2" type="ORF">GCM10012280_45830</name>
</gene>
<comment type="caution">
    <text evidence="2">The sequence shown here is derived from an EMBL/GenBank/DDBJ whole genome shotgun (WGS) entry which is preliminary data.</text>
</comment>
<protein>
    <recommendedName>
        <fullName evidence="4">Secreted protein</fullName>
    </recommendedName>
</protein>
<feature type="signal peptide" evidence="1">
    <location>
        <begin position="1"/>
        <end position="30"/>
    </location>
</feature>
<evidence type="ECO:0000313" key="3">
    <source>
        <dbReference type="Proteomes" id="UP000641932"/>
    </source>
</evidence>
<dbReference type="AlphaFoldDB" id="A0A917ZSV2"/>
<reference evidence="2" key="2">
    <citation type="submission" date="2020-09" db="EMBL/GenBank/DDBJ databases">
        <authorList>
            <person name="Sun Q."/>
            <person name="Zhou Y."/>
        </authorList>
    </citation>
    <scope>NUCLEOTIDE SEQUENCE</scope>
    <source>
        <strain evidence="2">CGMCC 4.7201</strain>
    </source>
</reference>
<dbReference type="EMBL" id="BMMS01000020">
    <property type="protein sequence ID" value="GGO93394.1"/>
    <property type="molecule type" value="Genomic_DNA"/>
</dbReference>
<reference evidence="2" key="1">
    <citation type="journal article" date="2014" name="Int. J. Syst. Evol. Microbiol.">
        <title>Complete genome sequence of Corynebacterium casei LMG S-19264T (=DSM 44701T), isolated from a smear-ripened cheese.</title>
        <authorList>
            <consortium name="US DOE Joint Genome Institute (JGI-PGF)"/>
            <person name="Walter F."/>
            <person name="Albersmeier A."/>
            <person name="Kalinowski J."/>
            <person name="Ruckert C."/>
        </authorList>
    </citation>
    <scope>NUCLEOTIDE SEQUENCE</scope>
    <source>
        <strain evidence="2">CGMCC 4.7201</strain>
    </source>
</reference>
<evidence type="ECO:0008006" key="4">
    <source>
        <dbReference type="Google" id="ProtNLM"/>
    </source>
</evidence>
<keyword evidence="1" id="KW-0732">Signal</keyword>
<dbReference type="Proteomes" id="UP000641932">
    <property type="component" value="Unassembled WGS sequence"/>
</dbReference>
<sequence length="129" mass="13738">MASLKRVLATLTASLGLAAASLSLASPAHADTWHCNKNAGPGGRSHVCIRSVPDGYDAQVWVTSEMSGHTVDFTLTCANGHWFGDAGSFPVIAFKEYSYVFQVGSQGACQVLLYDSTLGQTWASPWISR</sequence>
<evidence type="ECO:0000313" key="2">
    <source>
        <dbReference type="EMBL" id="GGO93394.1"/>
    </source>
</evidence>